<dbReference type="SUPFAM" id="SSF48452">
    <property type="entry name" value="TPR-like"/>
    <property type="match status" value="1"/>
</dbReference>
<dbReference type="Pfam" id="PF00196">
    <property type="entry name" value="GerE"/>
    <property type="match status" value="1"/>
</dbReference>
<evidence type="ECO:0000313" key="3">
    <source>
        <dbReference type="EMBL" id="SUE13475.1"/>
    </source>
</evidence>
<dbReference type="Proteomes" id="UP000254569">
    <property type="component" value="Unassembled WGS sequence"/>
</dbReference>
<dbReference type="InterPro" id="IPR036388">
    <property type="entry name" value="WH-like_DNA-bd_sf"/>
</dbReference>
<dbReference type="InterPro" id="IPR011990">
    <property type="entry name" value="TPR-like_helical_dom_sf"/>
</dbReference>
<evidence type="ECO:0000256" key="1">
    <source>
        <dbReference type="SAM" id="MobiDB-lite"/>
    </source>
</evidence>
<organism evidence="3 4">
    <name type="scientific">Rhodococcus gordoniae</name>
    <dbReference type="NCBI Taxonomy" id="223392"/>
    <lineage>
        <taxon>Bacteria</taxon>
        <taxon>Bacillati</taxon>
        <taxon>Actinomycetota</taxon>
        <taxon>Actinomycetes</taxon>
        <taxon>Mycobacteriales</taxon>
        <taxon>Nocardiaceae</taxon>
        <taxon>Rhodococcus</taxon>
    </lineage>
</organism>
<dbReference type="SUPFAM" id="SSF46894">
    <property type="entry name" value="C-terminal effector domain of the bipartite response regulators"/>
    <property type="match status" value="1"/>
</dbReference>
<dbReference type="PANTHER" id="PTHR47691">
    <property type="entry name" value="REGULATOR-RELATED"/>
    <property type="match status" value="1"/>
</dbReference>
<dbReference type="InterPro" id="IPR049052">
    <property type="entry name" value="nSTAND1"/>
</dbReference>
<dbReference type="SMART" id="SM00421">
    <property type="entry name" value="HTH_LUXR"/>
    <property type="match status" value="1"/>
</dbReference>
<feature type="domain" description="HTH luxR-type" evidence="2">
    <location>
        <begin position="726"/>
        <end position="791"/>
    </location>
</feature>
<protein>
    <submittedName>
        <fullName evidence="3">LuxR family transcriptional regulator</fullName>
    </submittedName>
</protein>
<dbReference type="Pfam" id="PF20703">
    <property type="entry name" value="nSTAND1"/>
    <property type="match status" value="1"/>
</dbReference>
<dbReference type="AlphaFoldDB" id="A0A379LWD9"/>
<dbReference type="PROSITE" id="PS00622">
    <property type="entry name" value="HTH_LUXR_1"/>
    <property type="match status" value="1"/>
</dbReference>
<dbReference type="PRINTS" id="PR00038">
    <property type="entry name" value="HTHLUXR"/>
</dbReference>
<dbReference type="Gene3D" id="1.10.10.10">
    <property type="entry name" value="Winged helix-like DNA-binding domain superfamily/Winged helix DNA-binding domain"/>
    <property type="match status" value="1"/>
</dbReference>
<dbReference type="PROSITE" id="PS50043">
    <property type="entry name" value="HTH_LUXR_2"/>
    <property type="match status" value="1"/>
</dbReference>
<evidence type="ECO:0000259" key="2">
    <source>
        <dbReference type="PROSITE" id="PS50043"/>
    </source>
</evidence>
<dbReference type="GO" id="GO:0003677">
    <property type="term" value="F:DNA binding"/>
    <property type="evidence" value="ECO:0007669"/>
    <property type="project" value="InterPro"/>
</dbReference>
<dbReference type="InterPro" id="IPR058852">
    <property type="entry name" value="HTH_77"/>
</dbReference>
<dbReference type="SUPFAM" id="SSF52540">
    <property type="entry name" value="P-loop containing nucleoside triphosphate hydrolases"/>
    <property type="match status" value="1"/>
</dbReference>
<keyword evidence="4" id="KW-1185">Reference proteome</keyword>
<gene>
    <name evidence="3" type="primary">devR_1</name>
    <name evidence="3" type="ORF">NCTC13296_00292</name>
</gene>
<sequence length="795" mass="86868">MESALSKSALPESALPESALPRISGPTRSVTTFVGRRREIDEARSCLQRTRVLTILGPGGVGKTRLAEELAMRTSRAFRDSFRWLDLAVVRDPESVPSTAAAALGVTDQSTRPVMDKIVDHLRDKHMLIVVDNCEHVIGTVADFVAAVLGDAPEVRILATSREPLSVPGEAEYVLPPLTTPSRSTGNRAADLERFEAVGLLVDRARQVVPGFEVTDDHADAVAQLCIALDGVPLALELAATRLRSLSPAQLVERLDRRFALLTGGSRVAVPRQQTLRALIDWSYELCSDAERTLWARLSVFTGSFDLEGAETVCADEDLPSEQVIDLLDRLIAKSLVGVDRSSSVLRYSQLVTVREYGHELLDVREERERLYRRHCEHYLDRARRCAESWYGPRQSALLSSMRADHTDFMAALDRSIRDDDELAAGAALAVALRYHWIAGGYLSTGRARLERILQRLPRSSSERGNVLWVTAWTALIQGDRDGAAVHLAECRSIADESGDVRLRAHCDHWSALHALFCGATAEAIDLYLRAARVHRAHGDHAAHLTCLFQLAMAQTYEGRLDDALATCAHVVDMADQHGERWNKAYALWVSGLAHFHLGRLGSAVEAANEALIIQRDFEDKICTALSIELLAWSAGAEGDPEKSAGLLGAARTVWQRLGTTIAAFGPHIEQDSLAAERRLRDAVDEATLSGLLGSQVGATIGDLVCSALEPGGTPESRTPRARAAAVSQKSPLTKREQEIAALVAGGLSNRAIADRLVISRRTVDGHVERILDKLGVHSRTQVVSWLHAHEERGA</sequence>
<reference evidence="3 4" key="1">
    <citation type="submission" date="2018-06" db="EMBL/GenBank/DDBJ databases">
        <authorList>
            <consortium name="Pathogen Informatics"/>
            <person name="Doyle S."/>
        </authorList>
    </citation>
    <scope>NUCLEOTIDE SEQUENCE [LARGE SCALE GENOMIC DNA]</scope>
    <source>
        <strain evidence="3 4">NCTC13296</strain>
    </source>
</reference>
<dbReference type="InterPro" id="IPR027417">
    <property type="entry name" value="P-loop_NTPase"/>
</dbReference>
<accession>A0A379LWD9</accession>
<dbReference type="PANTHER" id="PTHR47691:SF3">
    <property type="entry name" value="HTH-TYPE TRANSCRIPTIONAL REGULATOR RV0890C-RELATED"/>
    <property type="match status" value="1"/>
</dbReference>
<dbReference type="PRINTS" id="PR00364">
    <property type="entry name" value="DISEASERSIST"/>
</dbReference>
<evidence type="ECO:0000313" key="4">
    <source>
        <dbReference type="Proteomes" id="UP000254569"/>
    </source>
</evidence>
<feature type="region of interest" description="Disordered" evidence="1">
    <location>
        <begin position="1"/>
        <end position="27"/>
    </location>
</feature>
<dbReference type="Pfam" id="PF25872">
    <property type="entry name" value="HTH_77"/>
    <property type="match status" value="1"/>
</dbReference>
<dbReference type="Gene3D" id="3.40.50.300">
    <property type="entry name" value="P-loop containing nucleotide triphosphate hydrolases"/>
    <property type="match status" value="1"/>
</dbReference>
<name>A0A379LWD9_9NOCA</name>
<dbReference type="EMBL" id="UGVI01000001">
    <property type="protein sequence ID" value="SUE13475.1"/>
    <property type="molecule type" value="Genomic_DNA"/>
</dbReference>
<dbReference type="GO" id="GO:0006355">
    <property type="term" value="P:regulation of DNA-templated transcription"/>
    <property type="evidence" value="ECO:0007669"/>
    <property type="project" value="InterPro"/>
</dbReference>
<proteinExistence type="predicted"/>
<dbReference type="InterPro" id="IPR000792">
    <property type="entry name" value="Tscrpt_reg_LuxR_C"/>
</dbReference>
<dbReference type="CDD" id="cd06170">
    <property type="entry name" value="LuxR_C_like"/>
    <property type="match status" value="1"/>
</dbReference>
<dbReference type="Gene3D" id="1.25.40.10">
    <property type="entry name" value="Tetratricopeptide repeat domain"/>
    <property type="match status" value="1"/>
</dbReference>
<dbReference type="InterPro" id="IPR016032">
    <property type="entry name" value="Sig_transdc_resp-reg_C-effctor"/>
</dbReference>